<dbReference type="OrthoDB" id="10261556at2759"/>
<dbReference type="Proteomes" id="UP000054538">
    <property type="component" value="Unassembled WGS sequence"/>
</dbReference>
<feature type="compositionally biased region" description="Acidic residues" evidence="1">
    <location>
        <begin position="131"/>
        <end position="144"/>
    </location>
</feature>
<dbReference type="EMBL" id="KN828192">
    <property type="protein sequence ID" value="KIK75321.1"/>
    <property type="molecule type" value="Genomic_DNA"/>
</dbReference>
<reference evidence="3" key="2">
    <citation type="submission" date="2015-01" db="EMBL/GenBank/DDBJ databases">
        <title>Evolutionary Origins and Diversification of the Mycorrhizal Mutualists.</title>
        <authorList>
            <consortium name="DOE Joint Genome Institute"/>
            <consortium name="Mycorrhizal Genomics Consortium"/>
            <person name="Kohler A."/>
            <person name="Kuo A."/>
            <person name="Nagy L.G."/>
            <person name="Floudas D."/>
            <person name="Copeland A."/>
            <person name="Barry K.W."/>
            <person name="Cichocki N."/>
            <person name="Veneault-Fourrey C."/>
            <person name="LaButti K."/>
            <person name="Lindquist E.A."/>
            <person name="Lipzen A."/>
            <person name="Lundell T."/>
            <person name="Morin E."/>
            <person name="Murat C."/>
            <person name="Riley R."/>
            <person name="Ohm R."/>
            <person name="Sun H."/>
            <person name="Tunlid A."/>
            <person name="Henrissat B."/>
            <person name="Grigoriev I.V."/>
            <person name="Hibbett D.S."/>
            <person name="Martin F."/>
        </authorList>
    </citation>
    <scope>NUCLEOTIDE SEQUENCE [LARGE SCALE GENOMIC DNA]</scope>
    <source>
        <strain evidence="3">Ve08.2h10</strain>
    </source>
</reference>
<dbReference type="HOGENOM" id="CLU_1378543_0_0_1"/>
<dbReference type="SUPFAM" id="SSF52540">
    <property type="entry name" value="P-loop containing nucleoside triphosphate hydrolases"/>
    <property type="match status" value="1"/>
</dbReference>
<keyword evidence="3" id="KW-1185">Reference proteome</keyword>
<dbReference type="AlphaFoldDB" id="A0A0D0CW55"/>
<name>A0A0D0CW55_9AGAM</name>
<dbReference type="InterPro" id="IPR027417">
    <property type="entry name" value="P-loop_NTPase"/>
</dbReference>
<evidence type="ECO:0000256" key="1">
    <source>
        <dbReference type="SAM" id="MobiDB-lite"/>
    </source>
</evidence>
<protein>
    <submittedName>
        <fullName evidence="2">Uncharacterized protein</fullName>
    </submittedName>
</protein>
<evidence type="ECO:0000313" key="2">
    <source>
        <dbReference type="EMBL" id="KIK75321.1"/>
    </source>
</evidence>
<feature type="compositionally biased region" description="Basic and acidic residues" evidence="1">
    <location>
        <begin position="82"/>
        <end position="95"/>
    </location>
</feature>
<dbReference type="InParanoid" id="A0A0D0CW55"/>
<dbReference type="Gene3D" id="3.40.50.300">
    <property type="entry name" value="P-loop containing nucleotide triphosphate hydrolases"/>
    <property type="match status" value="1"/>
</dbReference>
<reference evidence="2 3" key="1">
    <citation type="submission" date="2014-04" db="EMBL/GenBank/DDBJ databases">
        <authorList>
            <consortium name="DOE Joint Genome Institute"/>
            <person name="Kuo A."/>
            <person name="Kohler A."/>
            <person name="Jargeat P."/>
            <person name="Nagy L.G."/>
            <person name="Floudas D."/>
            <person name="Copeland A."/>
            <person name="Barry K.W."/>
            <person name="Cichocki N."/>
            <person name="Veneault-Fourrey C."/>
            <person name="LaButti K."/>
            <person name="Lindquist E.A."/>
            <person name="Lipzen A."/>
            <person name="Lundell T."/>
            <person name="Morin E."/>
            <person name="Murat C."/>
            <person name="Sun H."/>
            <person name="Tunlid A."/>
            <person name="Henrissat B."/>
            <person name="Grigoriev I.V."/>
            <person name="Hibbett D.S."/>
            <person name="Martin F."/>
            <person name="Nordberg H.P."/>
            <person name="Cantor M.N."/>
            <person name="Hua S.X."/>
        </authorList>
    </citation>
    <scope>NUCLEOTIDE SEQUENCE [LARGE SCALE GENOMIC DNA]</scope>
    <source>
        <strain evidence="2 3">Ve08.2h10</strain>
    </source>
</reference>
<gene>
    <name evidence="2" type="ORF">PAXRUDRAFT_19099</name>
</gene>
<evidence type="ECO:0000313" key="3">
    <source>
        <dbReference type="Proteomes" id="UP000054538"/>
    </source>
</evidence>
<accession>A0A0D0CW55</accession>
<proteinExistence type="predicted"/>
<organism evidence="2 3">
    <name type="scientific">Paxillus rubicundulus Ve08.2h10</name>
    <dbReference type="NCBI Taxonomy" id="930991"/>
    <lineage>
        <taxon>Eukaryota</taxon>
        <taxon>Fungi</taxon>
        <taxon>Dikarya</taxon>
        <taxon>Basidiomycota</taxon>
        <taxon>Agaricomycotina</taxon>
        <taxon>Agaricomycetes</taxon>
        <taxon>Agaricomycetidae</taxon>
        <taxon>Boletales</taxon>
        <taxon>Paxilineae</taxon>
        <taxon>Paxillaceae</taxon>
        <taxon>Paxillus</taxon>
    </lineage>
</organism>
<feature type="region of interest" description="Disordered" evidence="1">
    <location>
        <begin position="82"/>
        <end position="163"/>
    </location>
</feature>
<sequence length="198" mass="21989">MTTAYKEVELTHLISGERRGFAMTESFGMGMDVSDIKLIIQWCMTCKLATLWQRFGCAVQNKEPTGAVILFAEKDFFDDEHEAKNTRKRQGESTRKWKASKKLTQPPATKRLRLMVPSESSTSNGGNAEPEGSDLDSEESDEEYLGNSSAPHTLDDNGRLSHLLQDSNTGLADLKDTLAEAAQASNLKQMGCPEKQRK</sequence>